<gene>
    <name evidence="4" type="ORF">E1294_44860</name>
</gene>
<dbReference type="PANTHER" id="PTHR43818">
    <property type="entry name" value="BCDNA.GH03377"/>
    <property type="match status" value="1"/>
</dbReference>
<dbReference type="Pfam" id="PF01408">
    <property type="entry name" value="GFO_IDH_MocA"/>
    <property type="match status" value="1"/>
</dbReference>
<dbReference type="Pfam" id="PF22725">
    <property type="entry name" value="GFO_IDH_MocA_C3"/>
    <property type="match status" value="1"/>
</dbReference>
<evidence type="ECO:0000313" key="4">
    <source>
        <dbReference type="EMBL" id="TDD11650.1"/>
    </source>
</evidence>
<proteinExistence type="predicted"/>
<dbReference type="SUPFAM" id="SSF51735">
    <property type="entry name" value="NAD(P)-binding Rossmann-fold domains"/>
    <property type="match status" value="1"/>
</dbReference>
<feature type="domain" description="GFO/IDH/MocA-like oxidoreductase" evidence="3">
    <location>
        <begin position="134"/>
        <end position="241"/>
    </location>
</feature>
<dbReference type="Gene3D" id="3.40.50.720">
    <property type="entry name" value="NAD(P)-binding Rossmann-like Domain"/>
    <property type="match status" value="1"/>
</dbReference>
<dbReference type="RefSeq" id="WP_132517715.1">
    <property type="nucleotide sequence ID" value="NZ_SMKP01000215.1"/>
</dbReference>
<dbReference type="AlphaFoldDB" id="A0A4R4WDY8"/>
<evidence type="ECO:0000259" key="2">
    <source>
        <dbReference type="Pfam" id="PF01408"/>
    </source>
</evidence>
<dbReference type="PANTHER" id="PTHR43818:SF11">
    <property type="entry name" value="BCDNA.GH03377"/>
    <property type="match status" value="1"/>
</dbReference>
<dbReference type="Gene3D" id="3.30.360.10">
    <property type="entry name" value="Dihydrodipicolinate Reductase, domain 2"/>
    <property type="match status" value="1"/>
</dbReference>
<protein>
    <submittedName>
        <fullName evidence="4">Gfo/Idh/MocA family oxidoreductase</fullName>
    </submittedName>
</protein>
<keyword evidence="5" id="KW-1185">Reference proteome</keyword>
<evidence type="ECO:0000256" key="1">
    <source>
        <dbReference type="ARBA" id="ARBA00023002"/>
    </source>
</evidence>
<dbReference type="GO" id="GO:0000166">
    <property type="term" value="F:nucleotide binding"/>
    <property type="evidence" value="ECO:0007669"/>
    <property type="project" value="InterPro"/>
</dbReference>
<dbReference type="InterPro" id="IPR000683">
    <property type="entry name" value="Gfo/Idh/MocA-like_OxRdtase_N"/>
</dbReference>
<dbReference type="InterPro" id="IPR036291">
    <property type="entry name" value="NAD(P)-bd_dom_sf"/>
</dbReference>
<name>A0A4R4WDY8_9ACTN</name>
<sequence>MESTAMRSVVLGVGGFGREVLPALAANGIEIAAVVDRDAEALADAMRAHQVTPSAVFDSDESGWWDTDTQLVVDCTPPGHHLRHAETAFRAGKDFLVAKPMALTMGDASRMMELATAADRHLAIIQQMRYLPAFLKVRDIIGKGTLGRLGVATITFNVEGTFWRPGLAWRLAMDQPVLWEGSVHVLDLVRWVIDDEPATIVAHAFSPPWSEFRGPASLTMCAELRSGAVVRYLANWAPRGSAVVPLNSGWELEFDHGIVRVVDEGVTVNGEVLLEPSAQPTPLAELNTRLVRWYLGWLDGQDPTGPTGADNLRTVAFADALQRAATDGVRVTL</sequence>
<dbReference type="GO" id="GO:0016491">
    <property type="term" value="F:oxidoreductase activity"/>
    <property type="evidence" value="ECO:0007669"/>
    <property type="project" value="UniProtKB-KW"/>
</dbReference>
<dbReference type="EMBL" id="SMKP01000215">
    <property type="protein sequence ID" value="TDD11650.1"/>
    <property type="molecule type" value="Genomic_DNA"/>
</dbReference>
<accession>A0A4R4WDY8</accession>
<evidence type="ECO:0000259" key="3">
    <source>
        <dbReference type="Pfam" id="PF22725"/>
    </source>
</evidence>
<dbReference type="InterPro" id="IPR055170">
    <property type="entry name" value="GFO_IDH_MocA-like_dom"/>
</dbReference>
<dbReference type="SUPFAM" id="SSF55347">
    <property type="entry name" value="Glyceraldehyde-3-phosphate dehydrogenase-like, C-terminal domain"/>
    <property type="match status" value="1"/>
</dbReference>
<comment type="caution">
    <text evidence="4">The sequence shown here is derived from an EMBL/GenBank/DDBJ whole genome shotgun (WGS) entry which is preliminary data.</text>
</comment>
<feature type="domain" description="Gfo/Idh/MocA-like oxidoreductase N-terminal" evidence="2">
    <location>
        <begin position="7"/>
        <end position="122"/>
    </location>
</feature>
<keyword evidence="1" id="KW-0560">Oxidoreductase</keyword>
<evidence type="ECO:0000313" key="5">
    <source>
        <dbReference type="Proteomes" id="UP000294543"/>
    </source>
</evidence>
<dbReference type="Proteomes" id="UP000294543">
    <property type="component" value="Unassembled WGS sequence"/>
</dbReference>
<dbReference type="OrthoDB" id="9815825at2"/>
<reference evidence="4 5" key="1">
    <citation type="submission" date="2019-03" db="EMBL/GenBank/DDBJ databases">
        <title>Draft genome sequences of novel Actinobacteria.</title>
        <authorList>
            <person name="Sahin N."/>
            <person name="Ay H."/>
            <person name="Saygin H."/>
        </authorList>
    </citation>
    <scope>NUCLEOTIDE SEQUENCE [LARGE SCALE GENOMIC DNA]</scope>
    <source>
        <strain evidence="4 5">KC712</strain>
    </source>
</reference>
<organism evidence="4 5">
    <name type="scientific">Nonomuraea diastatica</name>
    <dbReference type="NCBI Taxonomy" id="1848329"/>
    <lineage>
        <taxon>Bacteria</taxon>
        <taxon>Bacillati</taxon>
        <taxon>Actinomycetota</taxon>
        <taxon>Actinomycetes</taxon>
        <taxon>Streptosporangiales</taxon>
        <taxon>Streptosporangiaceae</taxon>
        <taxon>Nonomuraea</taxon>
    </lineage>
</organism>
<dbReference type="InterPro" id="IPR050463">
    <property type="entry name" value="Gfo/Idh/MocA_oxidrdct_glycsds"/>
</dbReference>